<dbReference type="RefSeq" id="WP_042408431.1">
    <property type="nucleotide sequence ID" value="NZ_CBYN010000082.1"/>
</dbReference>
<name>A0ABY7UQF2_9CORY</name>
<accession>A0ABY7UQF2</accession>
<gene>
    <name evidence="1" type="ORF">CJEDD_10995</name>
</gene>
<sequence length="117" mass="12745">MSRVETAPSIGHRECDLVARGHKPHWIPALKAANGPEELWLEILSVQVDGTQLVIETARGTFTRYNHDPAGAAQAVDFNREWGVLRGPEVTGEDGHTRRSVHLVSMSPIGPCEVSVA</sequence>
<dbReference type="Proteomes" id="UP001218071">
    <property type="component" value="Chromosome"/>
</dbReference>
<reference evidence="1 2" key="1">
    <citation type="submission" date="2020-10" db="EMBL/GenBank/DDBJ databases">
        <title>Complete genome sequence of Corynebacterium jeddahense DSM 45997, type strain of Corynebacterium jeddahense.</title>
        <authorList>
            <person name="Busche T."/>
            <person name="Kalinowski J."/>
            <person name="Ruckert C."/>
        </authorList>
    </citation>
    <scope>NUCLEOTIDE SEQUENCE [LARGE SCALE GENOMIC DNA]</scope>
    <source>
        <strain evidence="1 2">DSM 45997</strain>
    </source>
</reference>
<evidence type="ECO:0000313" key="1">
    <source>
        <dbReference type="EMBL" id="WCZ39768.1"/>
    </source>
</evidence>
<proteinExistence type="predicted"/>
<dbReference type="EMBL" id="CP063194">
    <property type="protein sequence ID" value="WCZ39768.1"/>
    <property type="molecule type" value="Genomic_DNA"/>
</dbReference>
<evidence type="ECO:0000313" key="2">
    <source>
        <dbReference type="Proteomes" id="UP001218071"/>
    </source>
</evidence>
<protein>
    <submittedName>
        <fullName evidence="1">Uncharacterized protein</fullName>
    </submittedName>
</protein>
<organism evidence="1 2">
    <name type="scientific">Corynebacterium jeddahense</name>
    <dbReference type="NCBI Taxonomy" id="1414719"/>
    <lineage>
        <taxon>Bacteria</taxon>
        <taxon>Bacillati</taxon>
        <taxon>Actinomycetota</taxon>
        <taxon>Actinomycetes</taxon>
        <taxon>Mycobacteriales</taxon>
        <taxon>Corynebacteriaceae</taxon>
        <taxon>Corynebacterium</taxon>
    </lineage>
</organism>
<keyword evidence="2" id="KW-1185">Reference proteome</keyword>